<gene>
    <name evidence="2" type="primary">nad2</name>
</gene>
<feature type="transmembrane region" description="Helical" evidence="1">
    <location>
        <begin position="112"/>
        <end position="133"/>
    </location>
</feature>
<keyword evidence="1" id="KW-0812">Transmembrane</keyword>
<accession>A0A0M4FYX9</accession>
<feature type="transmembrane region" description="Helical" evidence="1">
    <location>
        <begin position="6"/>
        <end position="23"/>
    </location>
</feature>
<dbReference type="RefSeq" id="YP_009166782.1">
    <property type="nucleotide sequence ID" value="NC_027958.1"/>
</dbReference>
<feature type="transmembrane region" description="Helical" evidence="1">
    <location>
        <begin position="84"/>
        <end position="106"/>
    </location>
</feature>
<geneLocation type="mitochondrion" evidence="2"/>
<feature type="transmembrane region" description="Helical" evidence="1">
    <location>
        <begin position="30"/>
        <end position="52"/>
    </location>
</feature>
<reference evidence="2" key="1">
    <citation type="submission" date="2015-06" db="EMBL/GenBank/DDBJ databases">
        <title>complete mitochondrial genome sequence of Explanatum explanatum in Chenzhou City, Hunan Province, China.</title>
        <authorList>
            <person name="Ma J."/>
            <person name="He J.J."/>
            <person name="Zhu X.Q."/>
        </authorList>
    </citation>
    <scope>NUCLEOTIDE SEQUENCE</scope>
</reference>
<sequence length="291" mass="33291">MVRGYFVSWLSLFLIVFFTWCLFSCENISFLWLFIELASLSLIPSFFMYSGSDGLSGLFSYIVVSSIASSFMVCALVSSDLLVFFYLGLLIKFGVFPFFGWIYKVVVGSNWFVVWCFSTFLKSPFLFFTFFSLLGSGGDVVECLCCFTFILCAFLFWFFSFNWYYCWCHMMLVSSASLVAMSLVLSVGYLFYLFLIYVLWSSLVIGFFSMCGDEMMLEGLGLCFLFCFLLVSFPLSVSVFYKLLMGSCIFSCSFLVFLCWVLYSLSEQFYLVKFVIGEEVPKSLLSVGSVV</sequence>
<feature type="transmembrane region" description="Helical" evidence="1">
    <location>
        <begin position="140"/>
        <end position="159"/>
    </location>
</feature>
<dbReference type="EMBL" id="KT198989">
    <property type="protein sequence ID" value="ALC75069.1"/>
    <property type="molecule type" value="Genomic_DNA"/>
</dbReference>
<proteinExistence type="predicted"/>
<feature type="transmembrane region" description="Helical" evidence="1">
    <location>
        <begin position="58"/>
        <end position="77"/>
    </location>
</feature>
<keyword evidence="1" id="KW-1133">Transmembrane helix</keyword>
<organism evidence="2">
    <name type="scientific">Explanatum explanatum</name>
    <name type="common">Liver fluke</name>
    <dbReference type="NCBI Taxonomy" id="1224815"/>
    <lineage>
        <taxon>Eukaryota</taxon>
        <taxon>Metazoa</taxon>
        <taxon>Spiralia</taxon>
        <taxon>Lophotrochozoa</taxon>
        <taxon>Platyhelminthes</taxon>
        <taxon>Trematoda</taxon>
        <taxon>Digenea</taxon>
        <taxon>Plagiorchiida</taxon>
        <taxon>Pronocephalata</taxon>
        <taxon>Paramphistomoidea</taxon>
        <taxon>Paramphistomidae</taxon>
        <taxon>Explanatum</taxon>
    </lineage>
</organism>
<feature type="transmembrane region" description="Helical" evidence="1">
    <location>
        <begin position="243"/>
        <end position="263"/>
    </location>
</feature>
<name>A0A0M4FYX9_EXPEX</name>
<evidence type="ECO:0000256" key="1">
    <source>
        <dbReference type="SAM" id="Phobius"/>
    </source>
</evidence>
<protein>
    <submittedName>
        <fullName evidence="2">NADH dehydrogenase subunit 2</fullName>
    </submittedName>
</protein>
<evidence type="ECO:0000313" key="2">
    <source>
        <dbReference type="EMBL" id="ALC75069.1"/>
    </source>
</evidence>
<dbReference type="AlphaFoldDB" id="A0A0M4FYX9"/>
<feature type="transmembrane region" description="Helical" evidence="1">
    <location>
        <begin position="220"/>
        <end position="237"/>
    </location>
</feature>
<keyword evidence="1" id="KW-0472">Membrane</keyword>
<feature type="transmembrane region" description="Helical" evidence="1">
    <location>
        <begin position="179"/>
        <end position="208"/>
    </location>
</feature>
<keyword evidence="2" id="KW-0496">Mitochondrion</keyword>